<protein>
    <recommendedName>
        <fullName evidence="3">Polyketide cyclase / dehydrase and lipid transport</fullName>
    </recommendedName>
</protein>
<name>A0ABX1KG75_9MICO</name>
<gene>
    <name evidence="1" type="ORF">HF576_19805</name>
</gene>
<comment type="caution">
    <text evidence="1">The sequence shown here is derived from an EMBL/GenBank/DDBJ whole genome shotgun (WGS) entry which is preliminary data.</text>
</comment>
<evidence type="ECO:0000313" key="2">
    <source>
        <dbReference type="Proteomes" id="UP001429745"/>
    </source>
</evidence>
<dbReference type="RefSeq" id="WP_168914557.1">
    <property type="nucleotide sequence ID" value="NZ_JABACI010000006.1"/>
</dbReference>
<accession>A0ABX1KG75</accession>
<dbReference type="InterPro" id="IPR023393">
    <property type="entry name" value="START-like_dom_sf"/>
</dbReference>
<reference evidence="1 2" key="1">
    <citation type="submission" date="2020-04" db="EMBL/GenBank/DDBJ databases">
        <title>CFH 90308 Microbacterium sp.</title>
        <authorList>
            <person name="Nie G."/>
            <person name="Ming H."/>
            <person name="Xia T."/>
        </authorList>
    </citation>
    <scope>NUCLEOTIDE SEQUENCE [LARGE SCALE GENOMIC DNA]</scope>
    <source>
        <strain evidence="1 2">CFH 90308</strain>
    </source>
</reference>
<keyword evidence="2" id="KW-1185">Reference proteome</keyword>
<evidence type="ECO:0008006" key="3">
    <source>
        <dbReference type="Google" id="ProtNLM"/>
    </source>
</evidence>
<sequence>MPARYSFESRWALPVRSERVWSELERTLLPGDPQRAWWPGLTVTMPPRRLRTGERMLVTVRAPLGYRLRVLLEITDIDPGRTLAATSTGDLRGVGRLTVAPAETSWAAGTEPGGDVGTVIVFEWDVRTRPPWMNAAAWLLRPVFERAHTHVMRRGETALRARLAGGRSEPRNAGNPRI</sequence>
<dbReference type="EMBL" id="JABACI010000006">
    <property type="protein sequence ID" value="NLP86083.1"/>
    <property type="molecule type" value="Genomic_DNA"/>
</dbReference>
<dbReference type="SUPFAM" id="SSF55961">
    <property type="entry name" value="Bet v1-like"/>
    <property type="match status" value="1"/>
</dbReference>
<organism evidence="1 2">
    <name type="scientific">Microbacterium salsuginis</name>
    <dbReference type="NCBI Taxonomy" id="2722803"/>
    <lineage>
        <taxon>Bacteria</taxon>
        <taxon>Bacillati</taxon>
        <taxon>Actinomycetota</taxon>
        <taxon>Actinomycetes</taxon>
        <taxon>Micrococcales</taxon>
        <taxon>Microbacteriaceae</taxon>
        <taxon>Microbacterium</taxon>
    </lineage>
</organism>
<dbReference type="Gene3D" id="3.30.530.20">
    <property type="match status" value="1"/>
</dbReference>
<evidence type="ECO:0000313" key="1">
    <source>
        <dbReference type="EMBL" id="NLP86083.1"/>
    </source>
</evidence>
<proteinExistence type="predicted"/>
<dbReference type="Proteomes" id="UP001429745">
    <property type="component" value="Unassembled WGS sequence"/>
</dbReference>